<name>A0A1B4XFD5_9GAMM</name>
<evidence type="ECO:0000313" key="2">
    <source>
        <dbReference type="Proteomes" id="UP000243180"/>
    </source>
</evidence>
<dbReference type="OrthoDB" id="8537236at2"/>
<dbReference type="RefSeq" id="WP_096360352.1">
    <property type="nucleotide sequence ID" value="NZ_AP014879.1"/>
</dbReference>
<organism evidence="1 2">
    <name type="scientific">Sulfuricaulis limicola</name>
    <dbReference type="NCBI Taxonomy" id="1620215"/>
    <lineage>
        <taxon>Bacteria</taxon>
        <taxon>Pseudomonadati</taxon>
        <taxon>Pseudomonadota</taxon>
        <taxon>Gammaproteobacteria</taxon>
        <taxon>Acidiferrobacterales</taxon>
        <taxon>Acidiferrobacteraceae</taxon>
        <taxon>Sulfuricaulis</taxon>
    </lineage>
</organism>
<dbReference type="InterPro" id="IPR036388">
    <property type="entry name" value="WH-like_DNA-bd_sf"/>
</dbReference>
<dbReference type="SUPFAM" id="SSF46785">
    <property type="entry name" value="Winged helix' DNA-binding domain"/>
    <property type="match status" value="1"/>
</dbReference>
<keyword evidence="2" id="KW-1185">Reference proteome</keyword>
<evidence type="ECO:0000313" key="1">
    <source>
        <dbReference type="EMBL" id="BAV33506.1"/>
    </source>
</evidence>
<gene>
    <name evidence="1" type="ORF">SCL_1193</name>
</gene>
<dbReference type="Proteomes" id="UP000243180">
    <property type="component" value="Chromosome"/>
</dbReference>
<proteinExistence type="predicted"/>
<dbReference type="InterPro" id="IPR036390">
    <property type="entry name" value="WH_DNA-bd_sf"/>
</dbReference>
<dbReference type="InParanoid" id="A0A1B4XFD5"/>
<dbReference type="EMBL" id="AP014879">
    <property type="protein sequence ID" value="BAV33506.1"/>
    <property type="molecule type" value="Genomic_DNA"/>
</dbReference>
<dbReference type="Pfam" id="PF13412">
    <property type="entry name" value="HTH_24"/>
    <property type="match status" value="1"/>
</dbReference>
<accession>A0A1B4XFD5</accession>
<dbReference type="Gene3D" id="1.10.10.10">
    <property type="entry name" value="Winged helix-like DNA-binding domain superfamily/Winged helix DNA-binding domain"/>
    <property type="match status" value="1"/>
</dbReference>
<protein>
    <submittedName>
        <fullName evidence="1">Uncharacterized protein</fullName>
    </submittedName>
</protein>
<reference evidence="1 2" key="1">
    <citation type="submission" date="2015-05" db="EMBL/GenBank/DDBJ databases">
        <title>Complete genome sequence of a sulfur-oxidizing gammaproteobacterium strain HA5.</title>
        <authorList>
            <person name="Miura A."/>
            <person name="Kojima H."/>
            <person name="Fukui M."/>
        </authorList>
    </citation>
    <scope>NUCLEOTIDE SEQUENCE [LARGE SCALE GENOMIC DNA]</scope>
    <source>
        <strain evidence="1 2">HA5</strain>
    </source>
</reference>
<dbReference type="AlphaFoldDB" id="A0A1B4XFD5"/>
<sequence length="200" mass="22807">MNTKADREEERVLELLDAVGRQSNVSQRHLASNMGIALGLANSYLKRCIRKGFIKISEAPANRYLYYLTPKGFAEKSRLTAKYLSSSFAFYRRAGESCVEVFRRCEAQGWRRILLYGMSDLAEIAMLRAEESDVDIVGILDPHTERRRFAGVAVWHSLQQAGSYDGCVLTELNSPLLSYEQLLKEVDKERILIPDILRLE</sequence>
<dbReference type="KEGG" id="slim:SCL_1193"/>